<keyword evidence="6 7" id="KW-0456">Lyase</keyword>
<feature type="compositionally biased region" description="Basic residues" evidence="8">
    <location>
        <begin position="689"/>
        <end position="703"/>
    </location>
</feature>
<feature type="domain" description="PAS" evidence="10">
    <location>
        <begin position="1357"/>
        <end position="1428"/>
    </location>
</feature>
<dbReference type="SMART" id="SM00091">
    <property type="entry name" value="PAS"/>
    <property type="match status" value="1"/>
</dbReference>
<dbReference type="GO" id="GO:0009190">
    <property type="term" value="P:cyclic nucleotide biosynthetic process"/>
    <property type="evidence" value="ECO:0007669"/>
    <property type="project" value="InterPro"/>
</dbReference>
<dbReference type="SUPFAM" id="SSF55785">
    <property type="entry name" value="PYP-like sensor domain (PAS domain)"/>
    <property type="match status" value="1"/>
</dbReference>
<dbReference type="GeneID" id="8857804"/>
<dbReference type="NCBIfam" id="TIGR00229">
    <property type="entry name" value="sensory_box"/>
    <property type="match status" value="1"/>
</dbReference>
<feature type="transmembrane region" description="Helical" evidence="9">
    <location>
        <begin position="772"/>
        <end position="796"/>
    </location>
</feature>
<organism evidence="13">
    <name type="scientific">Naegleria gruberi</name>
    <name type="common">Amoeba</name>
    <dbReference type="NCBI Taxonomy" id="5762"/>
    <lineage>
        <taxon>Eukaryota</taxon>
        <taxon>Discoba</taxon>
        <taxon>Heterolobosea</taxon>
        <taxon>Tetramitia</taxon>
        <taxon>Eutetramitia</taxon>
        <taxon>Vahlkampfiidae</taxon>
        <taxon>Naegleria</taxon>
    </lineage>
</organism>
<feature type="transmembrane region" description="Helical" evidence="9">
    <location>
        <begin position="1065"/>
        <end position="1086"/>
    </location>
</feature>
<dbReference type="KEGG" id="ngr:NAEGRDRAFT_73946"/>
<dbReference type="InterPro" id="IPR018297">
    <property type="entry name" value="A/G_cyclase_CS"/>
</dbReference>
<evidence type="ECO:0000256" key="3">
    <source>
        <dbReference type="ARBA" id="ARBA00022741"/>
    </source>
</evidence>
<feature type="transmembrane region" description="Helical" evidence="9">
    <location>
        <begin position="352"/>
        <end position="370"/>
    </location>
</feature>
<feature type="transmembrane region" description="Helical" evidence="9">
    <location>
        <begin position="256"/>
        <end position="283"/>
    </location>
</feature>
<dbReference type="PANTHER" id="PTHR11920">
    <property type="entry name" value="GUANYLYL CYCLASE"/>
    <property type="match status" value="1"/>
</dbReference>
<evidence type="ECO:0000256" key="8">
    <source>
        <dbReference type="SAM" id="MobiDB-lite"/>
    </source>
</evidence>
<dbReference type="InterPro" id="IPR000014">
    <property type="entry name" value="PAS"/>
</dbReference>
<dbReference type="Pfam" id="PF25474">
    <property type="entry name" value="TPR_TmcB"/>
    <property type="match status" value="1"/>
</dbReference>
<evidence type="ECO:0000256" key="1">
    <source>
        <dbReference type="ARBA" id="ARBA00004370"/>
    </source>
</evidence>
<dbReference type="InterPro" id="IPR001054">
    <property type="entry name" value="A/G_cyclase"/>
</dbReference>
<dbReference type="Gene3D" id="3.30.70.1230">
    <property type="entry name" value="Nucleotide cyclase"/>
    <property type="match status" value="1"/>
</dbReference>
<dbReference type="GO" id="GO:0016020">
    <property type="term" value="C:membrane"/>
    <property type="evidence" value="ECO:0007669"/>
    <property type="project" value="UniProtKB-SubCell"/>
</dbReference>
<dbReference type="InterPro" id="IPR035965">
    <property type="entry name" value="PAS-like_dom_sf"/>
</dbReference>
<dbReference type="PROSITE" id="PS50112">
    <property type="entry name" value="PAS"/>
    <property type="match status" value="1"/>
</dbReference>
<comment type="subcellular location">
    <subcellularLocation>
        <location evidence="1">Membrane</location>
    </subcellularLocation>
</comment>
<feature type="region of interest" description="Disordered" evidence="8">
    <location>
        <begin position="32"/>
        <end position="68"/>
    </location>
</feature>
<dbReference type="SUPFAM" id="SSF55073">
    <property type="entry name" value="Nucleotide cyclase"/>
    <property type="match status" value="1"/>
</dbReference>
<dbReference type="InterPro" id="IPR057352">
    <property type="entry name" value="TPR_TmcB/C"/>
</dbReference>
<gene>
    <name evidence="12" type="ORF">NAEGRDRAFT_73946</name>
</gene>
<dbReference type="GO" id="GO:0016849">
    <property type="term" value="F:phosphorus-oxygen lyase activity"/>
    <property type="evidence" value="ECO:0007669"/>
    <property type="project" value="InterPro"/>
</dbReference>
<dbReference type="PROSITE" id="PS00452">
    <property type="entry name" value="GUANYLATE_CYCLASE_1"/>
    <property type="match status" value="1"/>
</dbReference>
<evidence type="ECO:0000259" key="10">
    <source>
        <dbReference type="PROSITE" id="PS50112"/>
    </source>
</evidence>
<proteinExistence type="inferred from homology"/>
<evidence type="ECO:0000259" key="11">
    <source>
        <dbReference type="PROSITE" id="PS50125"/>
    </source>
</evidence>
<dbReference type="PANTHER" id="PTHR11920:SF335">
    <property type="entry name" value="GUANYLATE CYCLASE"/>
    <property type="match status" value="1"/>
</dbReference>
<keyword evidence="2 9" id="KW-0812">Transmembrane</keyword>
<feature type="domain" description="Guanylate cyclase" evidence="11">
    <location>
        <begin position="1522"/>
        <end position="1655"/>
    </location>
</feature>
<dbReference type="CDD" id="cd00130">
    <property type="entry name" value="PAS"/>
    <property type="match status" value="1"/>
</dbReference>
<dbReference type="Proteomes" id="UP000006671">
    <property type="component" value="Unassembled WGS sequence"/>
</dbReference>
<name>D2VY24_NAEGR</name>
<feature type="transmembrane region" description="Helical" evidence="9">
    <location>
        <begin position="390"/>
        <end position="413"/>
    </location>
</feature>
<sequence>MLHPNASINQLNNTNNNNIAIEEDSISIASTSRRGSTVARNQTTPTSYLNIPSVHGQHTSSSSNVSFSSQHSKYSTTDITGSEISIGIKLRNQLMDFIFFMQEAQLREGLYSYLISLLFHTYVFWIGIFLPNLGMEMKYGEWGTWVFSVLNYPLTLSFERLPYIGSLALAFVVIAVELLFIVYLVWSVYAYKTTSQYLKWTKKGLALGSKLFLLVSLPAVYLLTTPLDCNLGSVSVLNRFLQYSNQNIECYSTINIAFMAIMIIGIIIQMILSCFSLLIVTNCHPQHFSPFTSDHPIFLIGTMICTQFQILSHYVIPPQYAFIRSIVHLIVSIGLMIGFSKNVPYFKRFENSIMVGVLSARIFSSFGSLISGVVNNPNLSAIYKSVDNVLGIGLAGMTLAMIIISFFVGMMVMEAITRILIRSVRFIVIEGIRNESNNGFPDLLEKAIEKDSINIYQYFLESKKLNYLKLFLKFSIKEKIPTDEEDPTLSSNPNMLSNLKMSLSLVRGISSLNSQLDNDILLLSSSIASNCLVNDVNATTFSKGILRRAIKKRPNTWYRFLIYLKQKEVDIIVHQINPNAKNTEEMSEVMFILERRQNELKALHRMFWKEMLQECVLRDKIESIIVRMGIISNECETKFLNMLAIYKNDKNLLRNFAKYIEEFKFNKDAAQELYAEASSLEEEETKRNAQLRKKRNQKSKFKNRIVPTQEGPNIGIHLQEHDIRSESSSFYGDQKEAETNPEFNGIENNPEFRKENVFRTSLSLPHRHTLQVFLFSLFVLFSILFLSVSLALSVSFSSYISGTVKIVETACAPVGASVQIMSSMRAFQPITYLYNHSMVEWMNVMSKYGYTSLEHYHEEMLEHINTYRDILKSVRELVHDGKFTQEMYSEYHEIYYTFNLPTSWPATEIDKVYNISTTTNTTIADITNLFYTHSETISKFGLADLESFLSSYPFMLLYFNSERMVTAYSDFCVNFVSSSKDETQLITNTFIIYFSIIVTVYFLYTSLYVFYSKLDLSVITKIVLLIEKNVSKNDAGRLFHELSKVVNDDTSTHPVKSVWKYPRSVVVVLALILSLIVSVCCGLFLLETLQNVNQCYGSYVIMKESFQTFEDIQYLSNFITEKYIISGFRSNNDAFFRVSNLYNFTSNPKHYVTEKSSDLKNHWNLCIYGTSIGENPENTILGKFDDVNLLVAGQENCTLTDMFKEDGNHSCVMGIDDMITNFVTISNEIMELMDENGKINNLKLFETFVKHFHLSRAISDQLIDFSTVFSKDAAITDEELVYAFSFVGFIAIISISLAIRWSLHQHANSVQQLRLLFNYLSIELMDSNENIKNYIVHHHIPNTLSSLLKKKSNLGEGDSKVRSILNASVDGAVMCSGEKVDIEIFNPAAQKIFGYNQTETIGRSLYQLFEKNEQSKIKNLIDEMLVNAARGDSKGDSIELECIRKNQTSFPSRVNIFATLHNSQSVVTCFIKDITTEKKHNSLLTEEKKHSEELLLNILPSAVASKLKSGETYIAEKFNDVSCFFSDMVGFTKLSTGIQASELVQMLNEIVIGFDDLTDKYNLEKIKTIGDSYFCVGGLHGLNAQSDHPERILRFSIDTFDVLQRFNSKSGKHPSEQINIRVGINTGSVIAGVIGRKKFAYDLWGDTINTASRMESNSIPGRIQISRSTYERVYDLGFTFEERHLNVKGKGECIAYMLHEKHHTPALVPSFTDMLRTSLNILQKKNSANLETLNEPKTPTRNNDNITLTINQEAYLSPNNTLE</sequence>
<evidence type="ECO:0000256" key="9">
    <source>
        <dbReference type="SAM" id="Phobius"/>
    </source>
</evidence>
<evidence type="ECO:0000313" key="13">
    <source>
        <dbReference type="Proteomes" id="UP000006671"/>
    </source>
</evidence>
<keyword evidence="13" id="KW-1185">Reference proteome</keyword>
<feature type="transmembrane region" description="Helical" evidence="9">
    <location>
        <begin position="1280"/>
        <end position="1299"/>
    </location>
</feature>
<feature type="transmembrane region" description="Helical" evidence="9">
    <location>
        <begin position="211"/>
        <end position="236"/>
    </location>
</feature>
<comment type="similarity">
    <text evidence="7">Belongs to the adenylyl cyclase class-4/guanylyl cyclase family.</text>
</comment>
<dbReference type="RefSeq" id="XP_002671034.1">
    <property type="nucleotide sequence ID" value="XM_002670988.1"/>
</dbReference>
<feature type="transmembrane region" description="Helical" evidence="9">
    <location>
        <begin position="110"/>
        <end position="130"/>
    </location>
</feature>
<dbReference type="CDD" id="cd07302">
    <property type="entry name" value="CHD"/>
    <property type="match status" value="1"/>
</dbReference>
<feature type="compositionally biased region" description="Polar residues" evidence="8">
    <location>
        <begin position="33"/>
        <end position="50"/>
    </location>
</feature>
<accession>D2VY24</accession>
<dbReference type="GO" id="GO:0000166">
    <property type="term" value="F:nucleotide binding"/>
    <property type="evidence" value="ECO:0007669"/>
    <property type="project" value="UniProtKB-KW"/>
</dbReference>
<keyword evidence="3" id="KW-0547">Nucleotide-binding</keyword>
<dbReference type="SMART" id="SM00044">
    <property type="entry name" value="CYCc"/>
    <property type="match status" value="1"/>
</dbReference>
<dbReference type="Gene3D" id="3.30.450.20">
    <property type="entry name" value="PAS domain"/>
    <property type="match status" value="1"/>
</dbReference>
<feature type="transmembrane region" description="Helical" evidence="9">
    <location>
        <begin position="163"/>
        <end position="191"/>
    </location>
</feature>
<evidence type="ECO:0000313" key="12">
    <source>
        <dbReference type="EMBL" id="EFC38290.1"/>
    </source>
</evidence>
<keyword evidence="4 9" id="KW-1133">Transmembrane helix</keyword>
<dbReference type="Pfam" id="PF13426">
    <property type="entry name" value="PAS_9"/>
    <property type="match status" value="1"/>
</dbReference>
<dbReference type="InterPro" id="IPR029787">
    <property type="entry name" value="Nucleotide_cyclase"/>
</dbReference>
<dbReference type="PROSITE" id="PS50125">
    <property type="entry name" value="GUANYLATE_CYCLASE_2"/>
    <property type="match status" value="1"/>
</dbReference>
<feature type="region of interest" description="Disordered" evidence="8">
    <location>
        <begin position="684"/>
        <end position="703"/>
    </location>
</feature>
<evidence type="ECO:0000256" key="5">
    <source>
        <dbReference type="ARBA" id="ARBA00023136"/>
    </source>
</evidence>
<evidence type="ECO:0000256" key="7">
    <source>
        <dbReference type="RuleBase" id="RU000405"/>
    </source>
</evidence>
<dbReference type="GO" id="GO:0035556">
    <property type="term" value="P:intracellular signal transduction"/>
    <property type="evidence" value="ECO:0007669"/>
    <property type="project" value="InterPro"/>
</dbReference>
<feature type="transmembrane region" description="Helical" evidence="9">
    <location>
        <begin position="322"/>
        <end position="340"/>
    </location>
</feature>
<feature type="transmembrane region" description="Helical" evidence="9">
    <location>
        <begin position="990"/>
        <end position="1011"/>
    </location>
</feature>
<dbReference type="Pfam" id="PF00211">
    <property type="entry name" value="Guanylate_cyc"/>
    <property type="match status" value="1"/>
</dbReference>
<dbReference type="EMBL" id="GG738909">
    <property type="protein sequence ID" value="EFC38290.1"/>
    <property type="molecule type" value="Genomic_DNA"/>
</dbReference>
<dbReference type="eggNOG" id="KOG1023">
    <property type="taxonomic scope" value="Eukaryota"/>
</dbReference>
<evidence type="ECO:0000256" key="6">
    <source>
        <dbReference type="ARBA" id="ARBA00023239"/>
    </source>
</evidence>
<dbReference type="InterPro" id="IPR050401">
    <property type="entry name" value="Cyclic_nucleotide_synthase"/>
</dbReference>
<evidence type="ECO:0000256" key="2">
    <source>
        <dbReference type="ARBA" id="ARBA00022692"/>
    </source>
</evidence>
<protein>
    <submittedName>
        <fullName evidence="12">Predicted protein</fullName>
    </submittedName>
</protein>
<dbReference type="VEuPathDB" id="AmoebaDB:NAEGRDRAFT_73946"/>
<keyword evidence="5 9" id="KW-0472">Membrane</keyword>
<reference evidence="12 13" key="1">
    <citation type="journal article" date="2010" name="Cell">
        <title>The genome of Naegleria gruberi illuminates early eukaryotic versatility.</title>
        <authorList>
            <person name="Fritz-Laylin L.K."/>
            <person name="Prochnik S.E."/>
            <person name="Ginger M.L."/>
            <person name="Dacks J.B."/>
            <person name="Carpenter M.L."/>
            <person name="Field M.C."/>
            <person name="Kuo A."/>
            <person name="Paredez A."/>
            <person name="Chapman J."/>
            <person name="Pham J."/>
            <person name="Shu S."/>
            <person name="Neupane R."/>
            <person name="Cipriano M."/>
            <person name="Mancuso J."/>
            <person name="Tu H."/>
            <person name="Salamov A."/>
            <person name="Lindquist E."/>
            <person name="Shapiro H."/>
            <person name="Lucas S."/>
            <person name="Grigoriev I.V."/>
            <person name="Cande W.Z."/>
            <person name="Fulton C."/>
            <person name="Rokhsar D.S."/>
            <person name="Dawson S.C."/>
        </authorList>
    </citation>
    <scope>NUCLEOTIDE SEQUENCE [LARGE SCALE GENOMIC DNA]</scope>
    <source>
        <strain evidence="12 13">NEG-M</strain>
    </source>
</reference>
<dbReference type="InParanoid" id="D2VY24"/>
<evidence type="ECO:0000256" key="4">
    <source>
        <dbReference type="ARBA" id="ARBA00022989"/>
    </source>
</evidence>